<keyword evidence="1" id="KW-0131">Cell cycle</keyword>
<feature type="compositionally biased region" description="Acidic residues" evidence="2">
    <location>
        <begin position="109"/>
        <end position="124"/>
    </location>
</feature>
<evidence type="ECO:0000256" key="2">
    <source>
        <dbReference type="SAM" id="MobiDB-lite"/>
    </source>
</evidence>
<dbReference type="EMBL" id="KZ819677">
    <property type="protein sequence ID" value="PWN25225.1"/>
    <property type="molecule type" value="Genomic_DNA"/>
</dbReference>
<dbReference type="GO" id="GO:0051301">
    <property type="term" value="P:cell division"/>
    <property type="evidence" value="ECO:0007669"/>
    <property type="project" value="UniProtKB-UniRule"/>
</dbReference>
<sequence>MDPTSDIEAWLQVLEAVQDQSRERQMQRRRWANKLDALQSNLATLRATQPRSSWRSPNAHSQHLAAYGQRTLELAKQIAKLEAAISRTETDVRECKAELERLDRGDDAAGVDDGEGEDDEEGEAWGEKALGRHTLALTMFRQLGFQPLLSSSSSSSSAPDAISTLFARSDAKGKVTPFKVGEKGGAAGSRGWAEMSDAERATMVNAMWDAVE</sequence>
<keyword evidence="1" id="KW-0137">Centromere</keyword>
<keyword evidence="1" id="KW-0132">Cell division</keyword>
<feature type="region of interest" description="Disordered" evidence="2">
    <location>
        <begin position="103"/>
        <end position="124"/>
    </location>
</feature>
<comment type="subcellular location">
    <subcellularLocation>
        <location evidence="1">Nucleus</location>
    </subcellularLocation>
    <subcellularLocation>
        <location evidence="1">Chromosome</location>
        <location evidence="1">Centromere</location>
        <location evidence="1">Kinetochore</location>
    </subcellularLocation>
</comment>
<evidence type="ECO:0000256" key="1">
    <source>
        <dbReference type="RuleBase" id="RU368011"/>
    </source>
</evidence>
<comment type="similarity">
    <text evidence="1">Belongs to the SPC24 family.</text>
</comment>
<keyword evidence="1" id="KW-0498">Mitosis</keyword>
<dbReference type="InterPro" id="IPR013252">
    <property type="entry name" value="Ndc80_Spc24"/>
</dbReference>
<dbReference type="GO" id="GO:0005634">
    <property type="term" value="C:nucleus"/>
    <property type="evidence" value="ECO:0007669"/>
    <property type="project" value="UniProtKB-SubCell"/>
</dbReference>
<dbReference type="AlphaFoldDB" id="A0A316UQ14"/>
<name>A0A316UQ14_9BASI</name>
<comment type="function">
    <text evidence="1">Acts as a component of the essential kinetochore-associated NDC80 complex, which is required for chromosome segregation and spindle checkpoint activity.</text>
</comment>
<dbReference type="Proteomes" id="UP000245884">
    <property type="component" value="Unassembled WGS sequence"/>
</dbReference>
<keyword evidence="4" id="KW-1185">Reference proteome</keyword>
<dbReference type="GO" id="GO:0000776">
    <property type="term" value="C:kinetochore"/>
    <property type="evidence" value="ECO:0007669"/>
    <property type="project" value="UniProtKB-KW"/>
</dbReference>
<evidence type="ECO:0000313" key="3">
    <source>
        <dbReference type="EMBL" id="PWN25225.1"/>
    </source>
</evidence>
<dbReference type="Pfam" id="PF08286">
    <property type="entry name" value="Spc24"/>
    <property type="match status" value="1"/>
</dbReference>
<protein>
    <recommendedName>
        <fullName evidence="1">Kinetochore protein Spc24</fullName>
    </recommendedName>
</protein>
<dbReference type="GeneID" id="37028837"/>
<keyword evidence="1" id="KW-0995">Kinetochore</keyword>
<comment type="subunit">
    <text evidence="1">Component of the NDC80 complex.</text>
</comment>
<accession>A0A316UQ14</accession>
<proteinExistence type="inferred from homology"/>
<gene>
    <name evidence="3" type="ORF">BDZ90DRAFT_234424</name>
</gene>
<dbReference type="RefSeq" id="XP_025359837.1">
    <property type="nucleotide sequence ID" value="XM_025507014.1"/>
</dbReference>
<reference evidence="3 4" key="1">
    <citation type="journal article" date="2018" name="Mol. Biol. Evol.">
        <title>Broad Genomic Sampling Reveals a Smut Pathogenic Ancestry of the Fungal Clade Ustilaginomycotina.</title>
        <authorList>
            <person name="Kijpornyongpan T."/>
            <person name="Mondo S.J."/>
            <person name="Barry K."/>
            <person name="Sandor L."/>
            <person name="Lee J."/>
            <person name="Lipzen A."/>
            <person name="Pangilinan J."/>
            <person name="LaButti K."/>
            <person name="Hainaut M."/>
            <person name="Henrissat B."/>
            <person name="Grigoriev I.V."/>
            <person name="Spatafora J.W."/>
            <person name="Aime M.C."/>
        </authorList>
    </citation>
    <scope>NUCLEOTIDE SEQUENCE [LARGE SCALE GENOMIC DNA]</scope>
    <source>
        <strain evidence="3 4">MCA 5214</strain>
    </source>
</reference>
<keyword evidence="1" id="KW-0158">Chromosome</keyword>
<organism evidence="3 4">
    <name type="scientific">Jaminaea rosea</name>
    <dbReference type="NCBI Taxonomy" id="1569628"/>
    <lineage>
        <taxon>Eukaryota</taxon>
        <taxon>Fungi</taxon>
        <taxon>Dikarya</taxon>
        <taxon>Basidiomycota</taxon>
        <taxon>Ustilaginomycotina</taxon>
        <taxon>Exobasidiomycetes</taxon>
        <taxon>Microstromatales</taxon>
        <taxon>Microstromatales incertae sedis</taxon>
        <taxon>Jaminaea</taxon>
    </lineage>
</organism>
<keyword evidence="1" id="KW-0539">Nucleus</keyword>
<evidence type="ECO:0000313" key="4">
    <source>
        <dbReference type="Proteomes" id="UP000245884"/>
    </source>
</evidence>